<dbReference type="InterPro" id="IPR000073">
    <property type="entry name" value="AB_hydrolase_1"/>
</dbReference>
<dbReference type="AlphaFoldDB" id="A0A2M9HGD8"/>
<evidence type="ECO:0000313" key="3">
    <source>
        <dbReference type="Proteomes" id="UP000231451"/>
    </source>
</evidence>
<feature type="domain" description="AB hydrolase-1" evidence="1">
    <location>
        <begin position="75"/>
        <end position="323"/>
    </location>
</feature>
<name>A0A2M9HGD8_9BIFI</name>
<evidence type="ECO:0000259" key="1">
    <source>
        <dbReference type="Pfam" id="PF12697"/>
    </source>
</evidence>
<gene>
    <name evidence="2" type="ORF">CSQ87_03030</name>
</gene>
<protein>
    <recommendedName>
        <fullName evidence="1">AB hydrolase-1 domain-containing protein</fullName>
    </recommendedName>
</protein>
<dbReference type="OrthoDB" id="3211023at2"/>
<reference evidence="2 3" key="1">
    <citation type="submission" date="2017-10" db="EMBL/GenBank/DDBJ databases">
        <title>Draft genome sequences of strains TRE 1, TRE 9, TRE H and TRI 7, isolated from tamarins, belonging to four potential novel Bifidobacterium species.</title>
        <authorList>
            <person name="Mattarelli P."/>
            <person name="Modesto M."/>
            <person name="Puglisi E."/>
            <person name="Morelli L."/>
            <person name="Spezio C."/>
            <person name="Bonetti A."/>
            <person name="Sandri C."/>
        </authorList>
    </citation>
    <scope>NUCLEOTIDE SEQUENCE [LARGE SCALE GENOMIC DNA]</scope>
    <source>
        <strain evidence="3">TRI7</strain>
    </source>
</reference>
<dbReference type="InterPro" id="IPR029058">
    <property type="entry name" value="AB_hydrolase_fold"/>
</dbReference>
<dbReference type="Gene3D" id="3.40.50.1820">
    <property type="entry name" value="alpha/beta hydrolase"/>
    <property type="match status" value="1"/>
</dbReference>
<dbReference type="Pfam" id="PF12697">
    <property type="entry name" value="Abhydrolase_6"/>
    <property type="match status" value="1"/>
</dbReference>
<organism evidence="2 3">
    <name type="scientific">Bifidobacterium simiarum</name>
    <dbReference type="NCBI Taxonomy" id="2045441"/>
    <lineage>
        <taxon>Bacteria</taxon>
        <taxon>Bacillati</taxon>
        <taxon>Actinomycetota</taxon>
        <taxon>Actinomycetes</taxon>
        <taxon>Bifidobacteriales</taxon>
        <taxon>Bifidobacteriaceae</taxon>
        <taxon>Bifidobacterium</taxon>
    </lineage>
</organism>
<sequence>MAVRRNDRGGDDRGGKAVDDGIGNARTFCGPFRRTPAFGPFDTPDFLRTFAIPVTVGDLTAFGTHNLETADRVSLFIPGFTGSKEDFIPFFPTLWSEVTRRSEVLRRDGVEPSRAIVAYSQRGQGDSAAPHEPGAYELEDFVADGCEVLERLGGRERPIDLVGHSFGGVVARRVAIRCPEMVRSLTFFDSGAQPVKSTPIIKVGPAIIRAIGTKALFPVFRWGMRDLPQKDRLAELFRQCMHASSKYHLASVARFMTDFDDVTPDLARLRESGMPMAMLYGEHDDVWPHEVYEREAEKLDITPMVMPDAAHLAQDDQPEEFARCLVRFWDRCR</sequence>
<comment type="caution">
    <text evidence="2">The sequence shown here is derived from an EMBL/GenBank/DDBJ whole genome shotgun (WGS) entry which is preliminary data.</text>
</comment>
<dbReference type="Proteomes" id="UP000231451">
    <property type="component" value="Unassembled WGS sequence"/>
</dbReference>
<dbReference type="PANTHER" id="PTHR43798:SF33">
    <property type="entry name" value="HYDROLASE, PUTATIVE (AFU_ORTHOLOGUE AFUA_2G14860)-RELATED"/>
    <property type="match status" value="1"/>
</dbReference>
<dbReference type="EMBL" id="PEBK01000002">
    <property type="protein sequence ID" value="PJM75853.1"/>
    <property type="molecule type" value="Genomic_DNA"/>
</dbReference>
<dbReference type="GO" id="GO:0003824">
    <property type="term" value="F:catalytic activity"/>
    <property type="evidence" value="ECO:0007669"/>
    <property type="project" value="UniProtKB-ARBA"/>
</dbReference>
<proteinExistence type="predicted"/>
<dbReference type="PANTHER" id="PTHR43798">
    <property type="entry name" value="MONOACYLGLYCEROL LIPASE"/>
    <property type="match status" value="1"/>
</dbReference>
<evidence type="ECO:0000313" key="2">
    <source>
        <dbReference type="EMBL" id="PJM75853.1"/>
    </source>
</evidence>
<dbReference type="InterPro" id="IPR050266">
    <property type="entry name" value="AB_hydrolase_sf"/>
</dbReference>
<keyword evidence="3" id="KW-1185">Reference proteome</keyword>
<dbReference type="RefSeq" id="WP_100512387.1">
    <property type="nucleotide sequence ID" value="NZ_PEBK01000002.1"/>
</dbReference>
<dbReference type="SUPFAM" id="SSF53474">
    <property type="entry name" value="alpha/beta-Hydrolases"/>
    <property type="match status" value="1"/>
</dbReference>
<dbReference type="GO" id="GO:0016020">
    <property type="term" value="C:membrane"/>
    <property type="evidence" value="ECO:0007669"/>
    <property type="project" value="TreeGrafter"/>
</dbReference>
<accession>A0A2M9HGD8</accession>